<dbReference type="PROSITE" id="PS00383">
    <property type="entry name" value="TYR_PHOSPHATASE_1"/>
    <property type="match status" value="1"/>
</dbReference>
<dbReference type="KEGG" id="cfi:Celf_3461"/>
<feature type="domain" description="Tyrosine specific protein phosphatases" evidence="2">
    <location>
        <begin position="139"/>
        <end position="189"/>
    </location>
</feature>
<dbReference type="Pfam" id="PF13350">
    <property type="entry name" value="Y_phosphatase3"/>
    <property type="match status" value="1"/>
</dbReference>
<dbReference type="AlphaFoldDB" id="F4H2F3"/>
<dbReference type="STRING" id="590998.Celf_3461"/>
<dbReference type="eggNOG" id="COG2365">
    <property type="taxonomic scope" value="Bacteria"/>
</dbReference>
<evidence type="ECO:0000313" key="4">
    <source>
        <dbReference type="Proteomes" id="UP000008460"/>
    </source>
</evidence>
<dbReference type="Gene3D" id="3.90.190.10">
    <property type="entry name" value="Protein tyrosine phosphatase superfamily"/>
    <property type="match status" value="1"/>
</dbReference>
<gene>
    <name evidence="3" type="ordered locus">Celf_3461</name>
</gene>
<comment type="similarity">
    <text evidence="1">Belongs to the protein-tyrosine phosphatase family.</text>
</comment>
<reference evidence="3 4" key="1">
    <citation type="submission" date="2011-04" db="EMBL/GenBank/DDBJ databases">
        <title>Complete sequence of Cellulomonas fimi ATCC 484.</title>
        <authorList>
            <consortium name="US DOE Joint Genome Institute"/>
            <person name="Lucas S."/>
            <person name="Han J."/>
            <person name="Lapidus A."/>
            <person name="Cheng J.-F."/>
            <person name="Goodwin L."/>
            <person name="Pitluck S."/>
            <person name="Peters L."/>
            <person name="Chertkov O."/>
            <person name="Detter J.C."/>
            <person name="Han C."/>
            <person name="Tapia R."/>
            <person name="Land M."/>
            <person name="Hauser L."/>
            <person name="Kyrpides N."/>
            <person name="Ivanova N."/>
            <person name="Ovchinnikova G."/>
            <person name="Pagani I."/>
            <person name="Mead D."/>
            <person name="Brumm P."/>
            <person name="Woyke T."/>
        </authorList>
    </citation>
    <scope>NUCLEOTIDE SEQUENCE [LARGE SCALE GENOMIC DNA]</scope>
    <source>
        <strain evidence="4">ATCC 484 / DSM 20113 / JCM 1341 / NBRC 15513 / NCIMB 8980 / NCTC 7547</strain>
    </source>
</reference>
<dbReference type="PANTHER" id="PTHR31126:SF1">
    <property type="entry name" value="TYROSINE SPECIFIC PROTEIN PHOSPHATASES DOMAIN-CONTAINING PROTEIN"/>
    <property type="match status" value="1"/>
</dbReference>
<dbReference type="Proteomes" id="UP000008460">
    <property type="component" value="Chromosome"/>
</dbReference>
<dbReference type="PROSITE" id="PS50056">
    <property type="entry name" value="TYR_PHOSPHATASE_2"/>
    <property type="match status" value="1"/>
</dbReference>
<organism evidence="3 4">
    <name type="scientific">Cellulomonas fimi (strain ATCC 484 / DSM 20113 / JCM 1341 / CCUG 24087 / LMG 16345 / NBRC 15513 / NCIMB 8980 / NCTC 7547 / NRS-133)</name>
    <dbReference type="NCBI Taxonomy" id="590998"/>
    <lineage>
        <taxon>Bacteria</taxon>
        <taxon>Bacillati</taxon>
        <taxon>Actinomycetota</taxon>
        <taxon>Actinomycetes</taxon>
        <taxon>Micrococcales</taxon>
        <taxon>Cellulomonadaceae</taxon>
        <taxon>Cellulomonas</taxon>
    </lineage>
</organism>
<accession>F4H2F3</accession>
<dbReference type="InterPro" id="IPR026893">
    <property type="entry name" value="Tyr/Ser_Pase_IphP-type"/>
</dbReference>
<dbReference type="RefSeq" id="WP_013772597.1">
    <property type="nucleotide sequence ID" value="NC_015514.1"/>
</dbReference>
<dbReference type="PANTHER" id="PTHR31126">
    <property type="entry name" value="TYROSINE-PROTEIN PHOSPHATASE"/>
    <property type="match status" value="1"/>
</dbReference>
<dbReference type="InterPro" id="IPR029021">
    <property type="entry name" value="Prot-tyrosine_phosphatase-like"/>
</dbReference>
<proteinExistence type="inferred from homology"/>
<dbReference type="SUPFAM" id="SSF52799">
    <property type="entry name" value="(Phosphotyrosine protein) phosphatases II"/>
    <property type="match status" value="1"/>
</dbReference>
<evidence type="ECO:0000259" key="2">
    <source>
        <dbReference type="PROSITE" id="PS50056"/>
    </source>
</evidence>
<dbReference type="InterPro" id="IPR016130">
    <property type="entry name" value="Tyr_Pase_AS"/>
</dbReference>
<dbReference type="InterPro" id="IPR000387">
    <property type="entry name" value="Tyr_Pase_dom"/>
</dbReference>
<protein>
    <submittedName>
        <fullName evidence="3">Protein tyrosine/serine phosphatase</fullName>
    </submittedName>
</protein>
<dbReference type="HOGENOM" id="CLU_057546_0_0_11"/>
<keyword evidence="4" id="KW-1185">Reference proteome</keyword>
<name>F4H2F3_CELFA</name>
<evidence type="ECO:0000313" key="3">
    <source>
        <dbReference type="EMBL" id="AEE47573.1"/>
    </source>
</evidence>
<dbReference type="EMBL" id="CP002666">
    <property type="protein sequence ID" value="AEE47573.1"/>
    <property type="molecule type" value="Genomic_DNA"/>
</dbReference>
<evidence type="ECO:0000256" key="1">
    <source>
        <dbReference type="ARBA" id="ARBA00009580"/>
    </source>
</evidence>
<dbReference type="GO" id="GO:0004721">
    <property type="term" value="F:phosphoprotein phosphatase activity"/>
    <property type="evidence" value="ECO:0007669"/>
    <property type="project" value="InterPro"/>
</dbReference>
<sequence>MTEVPDPHVLPATAVTNLRDLGGRRTADGGTVARGVVFRSGELSSDDVVDDPALAGLGIRTVVDLRTAAEREARPERVPRGASLVEVDVLADMPRAAATAAASLLSRPAALAEALDGADVAEQMRATYRRLVAAPAARAGYATLVRTVLDARGAPVLFHCTAGKDRTGWAATVLLLAAGVAEDDATEEFLAVNPAVRARFAPLLAQLEDAGGDPAVLTPFLEVRPDYLRAALDTVDDRFGSFDAYLRDGLGLGEVEVEALRRTLREH</sequence>